<name>A0A2J6PPQ1_9HELO</name>
<dbReference type="PANTHER" id="PTHR24148:SF78">
    <property type="entry name" value="HETEROKARYON INCOMPATIBILITY DOMAIN-CONTAINING PROTEIN"/>
    <property type="match status" value="1"/>
</dbReference>
<dbReference type="Pfam" id="PF06985">
    <property type="entry name" value="HET"/>
    <property type="match status" value="1"/>
</dbReference>
<evidence type="ECO:0000313" key="2">
    <source>
        <dbReference type="EMBL" id="PMD15991.1"/>
    </source>
</evidence>
<proteinExistence type="predicted"/>
<feature type="non-terminal residue" evidence="2">
    <location>
        <position position="440"/>
    </location>
</feature>
<dbReference type="AlphaFoldDB" id="A0A2J6PPQ1"/>
<evidence type="ECO:0000259" key="1">
    <source>
        <dbReference type="Pfam" id="PF06985"/>
    </source>
</evidence>
<dbReference type="InterPro" id="IPR010730">
    <property type="entry name" value="HET"/>
</dbReference>
<dbReference type="OrthoDB" id="194358at2759"/>
<dbReference type="PANTHER" id="PTHR24148">
    <property type="entry name" value="ANKYRIN REPEAT DOMAIN-CONTAINING PROTEIN 39 HOMOLOG-RELATED"/>
    <property type="match status" value="1"/>
</dbReference>
<dbReference type="EMBL" id="KZ613509">
    <property type="protein sequence ID" value="PMD15991.1"/>
    <property type="molecule type" value="Genomic_DNA"/>
</dbReference>
<dbReference type="InterPro" id="IPR052895">
    <property type="entry name" value="HetReg/Transcr_Mod"/>
</dbReference>
<organism evidence="2 3">
    <name type="scientific">Hyaloscypha hepaticicola</name>
    <dbReference type="NCBI Taxonomy" id="2082293"/>
    <lineage>
        <taxon>Eukaryota</taxon>
        <taxon>Fungi</taxon>
        <taxon>Dikarya</taxon>
        <taxon>Ascomycota</taxon>
        <taxon>Pezizomycotina</taxon>
        <taxon>Leotiomycetes</taxon>
        <taxon>Helotiales</taxon>
        <taxon>Hyaloscyphaceae</taxon>
        <taxon>Hyaloscypha</taxon>
    </lineage>
</organism>
<reference evidence="2 3" key="1">
    <citation type="submission" date="2016-05" db="EMBL/GenBank/DDBJ databases">
        <title>A degradative enzymes factory behind the ericoid mycorrhizal symbiosis.</title>
        <authorList>
            <consortium name="DOE Joint Genome Institute"/>
            <person name="Martino E."/>
            <person name="Morin E."/>
            <person name="Grelet G."/>
            <person name="Kuo A."/>
            <person name="Kohler A."/>
            <person name="Daghino S."/>
            <person name="Barry K."/>
            <person name="Choi C."/>
            <person name="Cichocki N."/>
            <person name="Clum A."/>
            <person name="Copeland A."/>
            <person name="Hainaut M."/>
            <person name="Haridas S."/>
            <person name="Labutti K."/>
            <person name="Lindquist E."/>
            <person name="Lipzen A."/>
            <person name="Khouja H.-R."/>
            <person name="Murat C."/>
            <person name="Ohm R."/>
            <person name="Olson A."/>
            <person name="Spatafora J."/>
            <person name="Veneault-Fourrey C."/>
            <person name="Henrissat B."/>
            <person name="Grigoriev I."/>
            <person name="Martin F."/>
            <person name="Perotto S."/>
        </authorList>
    </citation>
    <scope>NUCLEOTIDE SEQUENCE [LARGE SCALE GENOMIC DNA]</scope>
    <source>
        <strain evidence="2 3">UAMH 7357</strain>
    </source>
</reference>
<evidence type="ECO:0000313" key="3">
    <source>
        <dbReference type="Proteomes" id="UP000235672"/>
    </source>
</evidence>
<keyword evidence="3" id="KW-1185">Reference proteome</keyword>
<dbReference type="Proteomes" id="UP000235672">
    <property type="component" value="Unassembled WGS sequence"/>
</dbReference>
<gene>
    <name evidence="2" type="ORF">NA56DRAFT_581184</name>
</gene>
<dbReference type="STRING" id="1745343.A0A2J6PPQ1"/>
<accession>A0A2J6PPQ1</accession>
<sequence length="440" mass="50472">MFSYQYLPLPTQGNYIRLLRLLPNEDEAAPLQCELRKYSLQKPGPRTHLYEALSYVWGDARDTLPIYVGNNRFPVTVNLHAALSRLRDHSFERIMWVDAICINQKSPEEQGQQVQLMAKIYSNAHRVIVWLGEEVVEIKGALENIRLAANEELTERSKKEKQLTILNLLRRQWFQRIWVLQEVAAARHVVIMCGSTEIDGYAFCLGVKSLKLSYTASPELQTLPSITYLIERAGLRSKYTTNLPEPLKIRSLAELVDMFHTRKATDIRDKVYALLSMSSDDPGKASLRPNYQIPWEELFKDLVKFVLGNDISMETWGNEEKALINGKGCILGQVSSIRSDDRQNVDITFISKNAAWYFGDKMEWTLQATAKSIRESDIVCLLQGASKPTIIRLCEDHFAIIVIAVTPLKGSGSFKQLELLKSIKYFLRDFLLIWDWKQLL</sequence>
<protein>
    <submittedName>
        <fullName evidence="2">HET-domain-containing protein</fullName>
    </submittedName>
</protein>
<feature type="domain" description="Heterokaryon incompatibility" evidence="1">
    <location>
        <begin position="50"/>
        <end position="182"/>
    </location>
</feature>